<dbReference type="EMBL" id="JADNRY010000099">
    <property type="protein sequence ID" value="KAF9065675.1"/>
    <property type="molecule type" value="Genomic_DNA"/>
</dbReference>
<dbReference type="OrthoDB" id="2896642at2759"/>
<dbReference type="InterPro" id="IPR011042">
    <property type="entry name" value="6-blade_b-propeller_TolB-like"/>
</dbReference>
<evidence type="ECO:0008006" key="4">
    <source>
        <dbReference type="Google" id="ProtNLM"/>
    </source>
</evidence>
<dbReference type="SUPFAM" id="SSF63829">
    <property type="entry name" value="Calcium-dependent phosphotriesterase"/>
    <property type="match status" value="1"/>
</dbReference>
<evidence type="ECO:0000256" key="1">
    <source>
        <dbReference type="SAM" id="SignalP"/>
    </source>
</evidence>
<dbReference type="Proteomes" id="UP000772434">
    <property type="component" value="Unassembled WGS sequence"/>
</dbReference>
<gene>
    <name evidence="2" type="ORF">BDP27DRAFT_1424546</name>
</gene>
<dbReference type="Gene3D" id="2.120.10.30">
    <property type="entry name" value="TolB, C-terminal domain"/>
    <property type="match status" value="1"/>
</dbReference>
<sequence length="322" mass="35075">MYPSLLSAVVIITLAGSGLCDTPSTNTLNIETIHHFSTNISLENLVVRRTGEIIVGFDNFPTIYQIEPEINGTATYIHTFEGYVDIHGMVEVTPDQFMVTTGNLSLVTHIDVPGSCSVWHVNMTGFPEHLEVKKVADFADSRILNGMALLDEEKGLVYVADSRVGVVNILNVNTGEHFVAINNSLTNQPPGDCQRYLYFSNFAQGIIGRVPIDENGLPEGDAEVVVSGLNTPEDFVLDKAGNIFLALFESNEVIRIDGETKEITVLAGSPDSSTYKWASAVEFGRRRSDKSDLYFAINGGFLEPDNVGGALFRIPLGDLTVV</sequence>
<dbReference type="AlphaFoldDB" id="A0A9P5PPK8"/>
<evidence type="ECO:0000313" key="3">
    <source>
        <dbReference type="Proteomes" id="UP000772434"/>
    </source>
</evidence>
<feature type="signal peptide" evidence="1">
    <location>
        <begin position="1"/>
        <end position="20"/>
    </location>
</feature>
<organism evidence="2 3">
    <name type="scientific">Rhodocollybia butyracea</name>
    <dbReference type="NCBI Taxonomy" id="206335"/>
    <lineage>
        <taxon>Eukaryota</taxon>
        <taxon>Fungi</taxon>
        <taxon>Dikarya</taxon>
        <taxon>Basidiomycota</taxon>
        <taxon>Agaricomycotina</taxon>
        <taxon>Agaricomycetes</taxon>
        <taxon>Agaricomycetidae</taxon>
        <taxon>Agaricales</taxon>
        <taxon>Marasmiineae</taxon>
        <taxon>Omphalotaceae</taxon>
        <taxon>Rhodocollybia</taxon>
    </lineage>
</organism>
<protein>
    <recommendedName>
        <fullName evidence="4">SMP-30/Gluconolactonase/LRE-like region domain-containing protein</fullName>
    </recommendedName>
</protein>
<keyword evidence="1" id="KW-0732">Signal</keyword>
<accession>A0A9P5PPK8</accession>
<evidence type="ECO:0000313" key="2">
    <source>
        <dbReference type="EMBL" id="KAF9065675.1"/>
    </source>
</evidence>
<name>A0A9P5PPK8_9AGAR</name>
<dbReference type="PANTHER" id="PTHR42060:SF1">
    <property type="entry name" value="NHL REPEAT-CONTAINING PROTEIN"/>
    <property type="match status" value="1"/>
</dbReference>
<keyword evidence="3" id="KW-1185">Reference proteome</keyword>
<reference evidence="2" key="1">
    <citation type="submission" date="2020-11" db="EMBL/GenBank/DDBJ databases">
        <authorList>
            <consortium name="DOE Joint Genome Institute"/>
            <person name="Ahrendt S."/>
            <person name="Riley R."/>
            <person name="Andreopoulos W."/>
            <person name="Labutti K."/>
            <person name="Pangilinan J."/>
            <person name="Ruiz-Duenas F.J."/>
            <person name="Barrasa J.M."/>
            <person name="Sanchez-Garcia M."/>
            <person name="Camarero S."/>
            <person name="Miyauchi S."/>
            <person name="Serrano A."/>
            <person name="Linde D."/>
            <person name="Babiker R."/>
            <person name="Drula E."/>
            <person name="Ayuso-Fernandez I."/>
            <person name="Pacheco R."/>
            <person name="Padilla G."/>
            <person name="Ferreira P."/>
            <person name="Barriuso J."/>
            <person name="Kellner H."/>
            <person name="Castanera R."/>
            <person name="Alfaro M."/>
            <person name="Ramirez L."/>
            <person name="Pisabarro A.G."/>
            <person name="Kuo A."/>
            <person name="Tritt A."/>
            <person name="Lipzen A."/>
            <person name="He G."/>
            <person name="Yan M."/>
            <person name="Ng V."/>
            <person name="Cullen D."/>
            <person name="Martin F."/>
            <person name="Rosso M.-N."/>
            <person name="Henrissat B."/>
            <person name="Hibbett D."/>
            <person name="Martinez A.T."/>
            <person name="Grigoriev I.V."/>
        </authorList>
    </citation>
    <scope>NUCLEOTIDE SEQUENCE</scope>
    <source>
        <strain evidence="2">AH 40177</strain>
    </source>
</reference>
<feature type="chain" id="PRO_5040261996" description="SMP-30/Gluconolactonase/LRE-like region domain-containing protein" evidence="1">
    <location>
        <begin position="21"/>
        <end position="322"/>
    </location>
</feature>
<comment type="caution">
    <text evidence="2">The sequence shown here is derived from an EMBL/GenBank/DDBJ whole genome shotgun (WGS) entry which is preliminary data.</text>
</comment>
<dbReference type="PANTHER" id="PTHR42060">
    <property type="entry name" value="NHL REPEAT-CONTAINING PROTEIN-RELATED"/>
    <property type="match status" value="1"/>
</dbReference>
<proteinExistence type="predicted"/>
<dbReference type="InterPro" id="IPR052998">
    <property type="entry name" value="Hetero-Diels-Alderase-like"/>
</dbReference>